<proteinExistence type="predicted"/>
<dbReference type="AlphaFoldDB" id="H8H2A4"/>
<evidence type="ECO:0000313" key="1">
    <source>
        <dbReference type="EMBL" id="AFD27651.1"/>
    </source>
</evidence>
<reference evidence="1 2" key="1">
    <citation type="journal article" date="2012" name="PLoS ONE">
        <title>Genome sequence and transcriptome analysis of the radioresistant bacterium Deinococcus gobiensis: insights into the extreme environmental adaptations.</title>
        <authorList>
            <person name="Yuan M."/>
            <person name="Chen M."/>
            <person name="Zhang W."/>
            <person name="Lu W."/>
            <person name="Wang J."/>
            <person name="Yang M."/>
            <person name="Zhao P."/>
            <person name="Tang R."/>
            <person name="Li X."/>
            <person name="Hao Y."/>
            <person name="Zhou Z."/>
            <person name="Zhan Y."/>
            <person name="Yu H."/>
            <person name="Teng C."/>
            <person name="Yan Y."/>
            <person name="Ping S."/>
            <person name="Wang Y."/>
            <person name="Lin M."/>
        </authorList>
    </citation>
    <scope>NUCLEOTIDE SEQUENCE [LARGE SCALE GENOMIC DNA]</scope>
    <source>
        <strain evidence="2">DSM 21396 / JCM 16679 / CGMCC 1.7299 / I-0</strain>
        <plasmid evidence="1">P2</plasmid>
    </source>
</reference>
<dbReference type="HOGENOM" id="CLU_3198861_0_0_0"/>
<keyword evidence="1" id="KW-0614">Plasmid</keyword>
<dbReference type="EMBL" id="CP002193">
    <property type="protein sequence ID" value="AFD27651.1"/>
    <property type="molecule type" value="Genomic_DNA"/>
</dbReference>
<organism evidence="1 2">
    <name type="scientific">Deinococcus gobiensis (strain DSM 21396 / JCM 16679 / CGMCC 1.7299 / I-0)</name>
    <dbReference type="NCBI Taxonomy" id="745776"/>
    <lineage>
        <taxon>Bacteria</taxon>
        <taxon>Thermotogati</taxon>
        <taxon>Deinococcota</taxon>
        <taxon>Deinococci</taxon>
        <taxon>Deinococcales</taxon>
        <taxon>Deinococcaceae</taxon>
        <taxon>Deinococcus</taxon>
    </lineage>
</organism>
<evidence type="ECO:0000313" key="2">
    <source>
        <dbReference type="Proteomes" id="UP000007575"/>
    </source>
</evidence>
<gene>
    <name evidence="1" type="ordered locus">DGo_PB0382</name>
</gene>
<protein>
    <submittedName>
        <fullName evidence="1">Uncharacterized protein</fullName>
    </submittedName>
</protein>
<keyword evidence="2" id="KW-1185">Reference proteome</keyword>
<geneLocation type="plasmid" evidence="1 2">
    <name>P2</name>
</geneLocation>
<name>H8H2A4_DEIGI</name>
<accession>H8H2A4</accession>
<dbReference type="Proteomes" id="UP000007575">
    <property type="component" value="Plasmid P2"/>
</dbReference>
<dbReference type="KEGG" id="dgo:DGo_PB0382"/>
<sequence length="45" mass="5399">MPGWQPTRYSHAQLEERRLAALEWIVRDLFTTLQPGQVRTLFERT</sequence>